<feature type="compositionally biased region" description="Polar residues" evidence="1">
    <location>
        <begin position="141"/>
        <end position="151"/>
    </location>
</feature>
<name>A0A5E4Q021_9NEOP</name>
<feature type="compositionally biased region" description="Basic and acidic residues" evidence="1">
    <location>
        <begin position="56"/>
        <end position="76"/>
    </location>
</feature>
<dbReference type="Proteomes" id="UP000324832">
    <property type="component" value="Unassembled WGS sequence"/>
</dbReference>
<proteinExistence type="predicted"/>
<accession>A0A5E4Q021</accession>
<gene>
    <name evidence="2" type="ORF">LSINAPIS_LOCUS4198</name>
</gene>
<feature type="region of interest" description="Disordered" evidence="1">
    <location>
        <begin position="51"/>
        <end position="151"/>
    </location>
</feature>
<evidence type="ECO:0000256" key="1">
    <source>
        <dbReference type="SAM" id="MobiDB-lite"/>
    </source>
</evidence>
<dbReference type="EMBL" id="FZQP02001081">
    <property type="protein sequence ID" value="VVC91550.1"/>
    <property type="molecule type" value="Genomic_DNA"/>
</dbReference>
<evidence type="ECO:0000313" key="3">
    <source>
        <dbReference type="Proteomes" id="UP000324832"/>
    </source>
</evidence>
<sequence length="151" mass="17258">MKSEILLLKSKIKYLEFESRKNNIFLHGVEEKETNNLELINTVIELFKMPSSTEQAEEKEHNWDKCELSNEARESGKYATIRNGKLIKRNKTESEKRGRTPSTPLSAPPNNFSKAPGKPKLHQPAKISKTKPTEGSLRIKVNSNTEETSKY</sequence>
<feature type="compositionally biased region" description="Polar residues" evidence="1">
    <location>
        <begin position="100"/>
        <end position="113"/>
    </location>
</feature>
<dbReference type="AlphaFoldDB" id="A0A5E4Q021"/>
<protein>
    <submittedName>
        <fullName evidence="2">Uncharacterized protein</fullName>
    </submittedName>
</protein>
<keyword evidence="3" id="KW-1185">Reference proteome</keyword>
<evidence type="ECO:0000313" key="2">
    <source>
        <dbReference type="EMBL" id="VVC91550.1"/>
    </source>
</evidence>
<reference evidence="2 3" key="1">
    <citation type="submission" date="2017-07" db="EMBL/GenBank/DDBJ databases">
        <authorList>
            <person name="Talla V."/>
            <person name="Backstrom N."/>
        </authorList>
    </citation>
    <scope>NUCLEOTIDE SEQUENCE [LARGE SCALE GENOMIC DNA]</scope>
</reference>
<organism evidence="2 3">
    <name type="scientific">Leptidea sinapis</name>
    <dbReference type="NCBI Taxonomy" id="189913"/>
    <lineage>
        <taxon>Eukaryota</taxon>
        <taxon>Metazoa</taxon>
        <taxon>Ecdysozoa</taxon>
        <taxon>Arthropoda</taxon>
        <taxon>Hexapoda</taxon>
        <taxon>Insecta</taxon>
        <taxon>Pterygota</taxon>
        <taxon>Neoptera</taxon>
        <taxon>Endopterygota</taxon>
        <taxon>Lepidoptera</taxon>
        <taxon>Glossata</taxon>
        <taxon>Ditrysia</taxon>
        <taxon>Papilionoidea</taxon>
        <taxon>Pieridae</taxon>
        <taxon>Dismorphiinae</taxon>
        <taxon>Leptidea</taxon>
    </lineage>
</organism>